<organism evidence="1 2">
    <name type="scientific">Capnocytophaga ochracea (strain ATCC 27872 / DSM 7271 / CCUG 9716 / JCM 12966 / NCTC 12371 / SS31 / VPI 2845)</name>
    <name type="common">Bacteroides ochraceus</name>
    <dbReference type="NCBI Taxonomy" id="521097"/>
    <lineage>
        <taxon>Bacteria</taxon>
        <taxon>Pseudomonadati</taxon>
        <taxon>Bacteroidota</taxon>
        <taxon>Flavobacteriia</taxon>
        <taxon>Flavobacteriales</taxon>
        <taxon>Flavobacteriaceae</taxon>
        <taxon>Capnocytophaga</taxon>
    </lineage>
</organism>
<protein>
    <submittedName>
        <fullName evidence="1">Uncharacterized protein</fullName>
    </submittedName>
</protein>
<dbReference type="EMBL" id="CP001632">
    <property type="protein sequence ID" value="ACU92729.1"/>
    <property type="molecule type" value="Genomic_DNA"/>
</dbReference>
<reference evidence="1 2" key="1">
    <citation type="journal article" date="2009" name="Stand. Genomic Sci.">
        <title>Complete genome sequence of Capnocytophaga ochracea type strain (VPI 2845).</title>
        <authorList>
            <person name="Mavrommatis K."/>
            <person name="Gronow S."/>
            <person name="Saunders E."/>
            <person name="Land M."/>
            <person name="Lapidus A."/>
            <person name="Copeland A."/>
            <person name="Glavina Del Rio T."/>
            <person name="Nolan M."/>
            <person name="Lucas S."/>
            <person name="Chen F."/>
            <person name="Tice H."/>
            <person name="Cheng J.F."/>
            <person name="Bruce D."/>
            <person name="Goodwin L."/>
            <person name="Pitluck S."/>
            <person name="Pati A."/>
            <person name="Ivanova N."/>
            <person name="Chen A."/>
            <person name="Palaniappan K."/>
            <person name="Chain P."/>
            <person name="Hauser L."/>
            <person name="Chang Y.J."/>
            <person name="Jeffries C.D."/>
            <person name="Brettin T."/>
            <person name="Detter J.C."/>
            <person name="Han C."/>
            <person name="Bristow J."/>
            <person name="Goker M."/>
            <person name="Rohde M."/>
            <person name="Eisen J.A."/>
            <person name="Markowitz V."/>
            <person name="Kyrpides N.C."/>
            <person name="Klenk H.P."/>
            <person name="Hugenholtz P."/>
        </authorList>
    </citation>
    <scope>NUCLEOTIDE SEQUENCE [LARGE SCALE GENOMIC DNA]</scope>
    <source>
        <strain evidence="2">ATCC 27872 / DSM 7271 / JCM 12966 / VPI 2845</strain>
    </source>
</reference>
<proteinExistence type="predicted"/>
<name>C7M4T9_CAPOD</name>
<evidence type="ECO:0000313" key="1">
    <source>
        <dbReference type="EMBL" id="ACU92729.1"/>
    </source>
</evidence>
<accession>C7M4T9</accession>
<dbReference type="AlphaFoldDB" id="C7M4T9"/>
<dbReference type="HOGENOM" id="CLU_2913922_0_0_10"/>
<keyword evidence="2" id="KW-1185">Reference proteome</keyword>
<sequence>MYLENDKGEKEKVGWPHIELRKAGKYNFYIKPLVPGTFKIPFILLKKTRGTKNRTNNFPYY</sequence>
<gene>
    <name evidence="1" type="ordered locus">Coch_1176</name>
</gene>
<dbReference type="STRING" id="521097.Coch_1176"/>
<dbReference type="KEGG" id="coc:Coch_1176"/>
<evidence type="ECO:0000313" key="2">
    <source>
        <dbReference type="Proteomes" id="UP000006650"/>
    </source>
</evidence>
<dbReference type="Proteomes" id="UP000006650">
    <property type="component" value="Chromosome"/>
</dbReference>